<feature type="domain" description="CBS" evidence="3">
    <location>
        <begin position="7"/>
        <end position="63"/>
    </location>
</feature>
<evidence type="ECO:0000256" key="1">
    <source>
        <dbReference type="ARBA" id="ARBA00023122"/>
    </source>
</evidence>
<organism evidence="4 5">
    <name type="scientific">Clostridium acetireducens DSM 10703</name>
    <dbReference type="NCBI Taxonomy" id="1121290"/>
    <lineage>
        <taxon>Bacteria</taxon>
        <taxon>Bacillati</taxon>
        <taxon>Bacillota</taxon>
        <taxon>Clostridia</taxon>
        <taxon>Eubacteriales</taxon>
        <taxon>Clostridiaceae</taxon>
        <taxon>Clostridium</taxon>
    </lineage>
</organism>
<dbReference type="InterPro" id="IPR000644">
    <property type="entry name" value="CBS_dom"/>
</dbReference>
<dbReference type="OrthoDB" id="9802114at2"/>
<dbReference type="InterPro" id="IPR046342">
    <property type="entry name" value="CBS_dom_sf"/>
</dbReference>
<keyword evidence="1 2" id="KW-0129">CBS domain</keyword>
<evidence type="ECO:0000256" key="2">
    <source>
        <dbReference type="PROSITE-ProRule" id="PRU00703"/>
    </source>
</evidence>
<dbReference type="Gene3D" id="3.10.580.10">
    <property type="entry name" value="CBS-domain"/>
    <property type="match status" value="1"/>
</dbReference>
<dbReference type="Pfam" id="PF00571">
    <property type="entry name" value="CBS"/>
    <property type="match status" value="2"/>
</dbReference>
<keyword evidence="5" id="KW-1185">Reference proteome</keyword>
<dbReference type="RefSeq" id="WP_070110872.1">
    <property type="nucleotide sequence ID" value="NZ_LZFO01000033.1"/>
</dbReference>
<name>A0A1E8EWU2_9CLOT</name>
<dbReference type="CDD" id="cd04622">
    <property type="entry name" value="CBS_pair_HRP1_like"/>
    <property type="match status" value="1"/>
</dbReference>
<dbReference type="PANTHER" id="PTHR43080:SF2">
    <property type="entry name" value="CBS DOMAIN-CONTAINING PROTEIN"/>
    <property type="match status" value="1"/>
</dbReference>
<dbReference type="AlphaFoldDB" id="A0A1E8EWU2"/>
<proteinExistence type="predicted"/>
<feature type="domain" description="CBS" evidence="3">
    <location>
        <begin position="72"/>
        <end position="127"/>
    </location>
</feature>
<dbReference type="EMBL" id="LZFO01000033">
    <property type="protein sequence ID" value="OFI05084.1"/>
    <property type="molecule type" value="Genomic_DNA"/>
</dbReference>
<evidence type="ECO:0000313" key="4">
    <source>
        <dbReference type="EMBL" id="OFI05084.1"/>
    </source>
</evidence>
<dbReference type="PROSITE" id="PS51371">
    <property type="entry name" value="CBS"/>
    <property type="match status" value="2"/>
</dbReference>
<sequence length="142" mass="15297">MNVKDIMTSNVVTLKAEDSIEKAAQCMKRYDIGSVPVCSENKVVGIVTDRDIALRSVSQGKNVKNQTVREIMSSNPVVVQSNTDINKASSLMSERQIRRLPVVEGNNIVGMVSLGDIAVQPKLQNEAGDALSDISEPASPTL</sequence>
<evidence type="ECO:0000259" key="3">
    <source>
        <dbReference type="PROSITE" id="PS51371"/>
    </source>
</evidence>
<protein>
    <submittedName>
        <fullName evidence="4">Hypoxic response protein 1</fullName>
    </submittedName>
</protein>
<dbReference type="Proteomes" id="UP000175744">
    <property type="component" value="Unassembled WGS sequence"/>
</dbReference>
<dbReference type="STRING" id="1121290.CLAOCE_19030"/>
<gene>
    <name evidence="4" type="primary">hrp1</name>
    <name evidence="4" type="ORF">CLOACE_19030</name>
</gene>
<dbReference type="PATRIC" id="fig|1121290.3.peg.1923"/>
<reference evidence="4 5" key="1">
    <citation type="submission" date="2016-06" db="EMBL/GenBank/DDBJ databases">
        <title>Genome sequence of Clostridium acetireducens DSM 10703.</title>
        <authorList>
            <person name="Poehlein A."/>
            <person name="Fluechter S."/>
            <person name="Duerre P."/>
            <person name="Daniel R."/>
        </authorList>
    </citation>
    <scope>NUCLEOTIDE SEQUENCE [LARGE SCALE GENOMIC DNA]</scope>
    <source>
        <strain evidence="4 5">DSM 10703</strain>
    </source>
</reference>
<evidence type="ECO:0000313" key="5">
    <source>
        <dbReference type="Proteomes" id="UP000175744"/>
    </source>
</evidence>
<dbReference type="PANTHER" id="PTHR43080">
    <property type="entry name" value="CBS DOMAIN-CONTAINING PROTEIN CBSX3, MITOCHONDRIAL"/>
    <property type="match status" value="1"/>
</dbReference>
<dbReference type="InterPro" id="IPR051257">
    <property type="entry name" value="Diverse_CBS-Domain"/>
</dbReference>
<dbReference type="SUPFAM" id="SSF54631">
    <property type="entry name" value="CBS-domain pair"/>
    <property type="match status" value="1"/>
</dbReference>
<dbReference type="SMART" id="SM00116">
    <property type="entry name" value="CBS"/>
    <property type="match status" value="2"/>
</dbReference>
<accession>A0A1E8EWU2</accession>
<comment type="caution">
    <text evidence="4">The sequence shown here is derived from an EMBL/GenBank/DDBJ whole genome shotgun (WGS) entry which is preliminary data.</text>
</comment>